<protein>
    <submittedName>
        <fullName evidence="6">Kinetochore component CENP-S-domain-containing protein</fullName>
    </submittedName>
</protein>
<evidence type="ECO:0000256" key="4">
    <source>
        <dbReference type="ARBA" id="ARBA00023204"/>
    </source>
</evidence>
<dbReference type="GO" id="GO:0003677">
    <property type="term" value="F:DNA binding"/>
    <property type="evidence" value="ECO:0007669"/>
    <property type="project" value="UniProtKB-KW"/>
</dbReference>
<dbReference type="GO" id="GO:0046982">
    <property type="term" value="F:protein heterodimerization activity"/>
    <property type="evidence" value="ECO:0007669"/>
    <property type="project" value="InterPro"/>
</dbReference>
<dbReference type="CDD" id="cd22919">
    <property type="entry name" value="HFD_CENP-S"/>
    <property type="match status" value="1"/>
</dbReference>
<dbReference type="InParanoid" id="A0A1Y2EX15"/>
<dbReference type="STRING" id="106004.A0A1Y2EX15"/>
<sequence length="192" mass="20917">MAKGDADAEPLSRQSLKAACWYTVAKIAEEEESSNLPVAVSEHFVASLAELVFTQALTLGKDLEMFAKHANRTTVGVEDVKLAARRNDALYELLASEAVKHGLALADSKPKPKAAPRPKAAPKPKAPAKEKAAPKIASKAKGKVKAKMIVESEEEDEMDVDREEEERESDSEEEEVKLKPVKRVPSKKSKEG</sequence>
<evidence type="ECO:0000256" key="1">
    <source>
        <dbReference type="ARBA" id="ARBA00006612"/>
    </source>
</evidence>
<dbReference type="Pfam" id="PF15630">
    <property type="entry name" value="CENP-S"/>
    <property type="match status" value="1"/>
</dbReference>
<dbReference type="OrthoDB" id="1872155at2759"/>
<evidence type="ECO:0000256" key="2">
    <source>
        <dbReference type="ARBA" id="ARBA00022763"/>
    </source>
</evidence>
<dbReference type="GO" id="GO:0003682">
    <property type="term" value="F:chromatin binding"/>
    <property type="evidence" value="ECO:0007669"/>
    <property type="project" value="TreeGrafter"/>
</dbReference>
<evidence type="ECO:0000256" key="3">
    <source>
        <dbReference type="ARBA" id="ARBA00023125"/>
    </source>
</evidence>
<dbReference type="PANTHER" id="PTHR22980:SF0">
    <property type="entry name" value="CENTROMERE PROTEIN S"/>
    <property type="match status" value="1"/>
</dbReference>
<reference evidence="6 7" key="1">
    <citation type="submission" date="2016-07" db="EMBL/GenBank/DDBJ databases">
        <title>Pervasive Adenine N6-methylation of Active Genes in Fungi.</title>
        <authorList>
            <consortium name="DOE Joint Genome Institute"/>
            <person name="Mondo S.J."/>
            <person name="Dannebaum R.O."/>
            <person name="Kuo R.C."/>
            <person name="Labutti K."/>
            <person name="Haridas S."/>
            <person name="Kuo A."/>
            <person name="Salamov A."/>
            <person name="Ahrendt S.R."/>
            <person name="Lipzen A."/>
            <person name="Sullivan W."/>
            <person name="Andreopoulos W.B."/>
            <person name="Clum A."/>
            <person name="Lindquist E."/>
            <person name="Daum C."/>
            <person name="Ramamoorthy G.K."/>
            <person name="Gryganskyi A."/>
            <person name="Culley D."/>
            <person name="Magnuson J.K."/>
            <person name="James T.Y."/>
            <person name="O'Malley M.A."/>
            <person name="Stajich J.E."/>
            <person name="Spatafora J.W."/>
            <person name="Visel A."/>
            <person name="Grigoriev I.V."/>
        </authorList>
    </citation>
    <scope>NUCLEOTIDE SEQUENCE [LARGE SCALE GENOMIC DNA]</scope>
    <source>
        <strain evidence="6 7">62-1032</strain>
    </source>
</reference>
<gene>
    <name evidence="6" type="ORF">BCR35DRAFT_306190</name>
</gene>
<dbReference type="GO" id="GO:0071821">
    <property type="term" value="C:FANCM-MHF complex"/>
    <property type="evidence" value="ECO:0007669"/>
    <property type="project" value="InterPro"/>
</dbReference>
<evidence type="ECO:0000256" key="5">
    <source>
        <dbReference type="SAM" id="MobiDB-lite"/>
    </source>
</evidence>
<dbReference type="AlphaFoldDB" id="A0A1Y2EX15"/>
<dbReference type="PANTHER" id="PTHR22980">
    <property type="entry name" value="CORTISTATIN"/>
    <property type="match status" value="1"/>
</dbReference>
<evidence type="ECO:0000313" key="7">
    <source>
        <dbReference type="Proteomes" id="UP000193467"/>
    </source>
</evidence>
<dbReference type="GO" id="GO:0006281">
    <property type="term" value="P:DNA repair"/>
    <property type="evidence" value="ECO:0007669"/>
    <property type="project" value="UniProtKB-KW"/>
</dbReference>
<comment type="similarity">
    <text evidence="1">Belongs to the TAF9 family. CENP-S/MHF1 subfamily.</text>
</comment>
<feature type="compositionally biased region" description="Basic residues" evidence="5">
    <location>
        <begin position="179"/>
        <end position="192"/>
    </location>
</feature>
<keyword evidence="7" id="KW-1185">Reference proteome</keyword>
<keyword evidence="2" id="KW-0227">DNA damage</keyword>
<dbReference type="Proteomes" id="UP000193467">
    <property type="component" value="Unassembled WGS sequence"/>
</dbReference>
<keyword evidence="3" id="KW-0238">DNA-binding</keyword>
<feature type="region of interest" description="Disordered" evidence="5">
    <location>
        <begin position="104"/>
        <end position="192"/>
    </location>
</feature>
<dbReference type="GO" id="GO:0000712">
    <property type="term" value="P:resolution of meiotic recombination intermediates"/>
    <property type="evidence" value="ECO:0007669"/>
    <property type="project" value="TreeGrafter"/>
</dbReference>
<evidence type="ECO:0000313" key="6">
    <source>
        <dbReference type="EMBL" id="ORY75676.1"/>
    </source>
</evidence>
<accession>A0A1Y2EX15</accession>
<dbReference type="Gene3D" id="1.10.20.10">
    <property type="entry name" value="Histone, subunit A"/>
    <property type="match status" value="1"/>
</dbReference>
<dbReference type="SUPFAM" id="SSF47113">
    <property type="entry name" value="Histone-fold"/>
    <property type="match status" value="1"/>
</dbReference>
<dbReference type="GO" id="GO:0031297">
    <property type="term" value="P:replication fork processing"/>
    <property type="evidence" value="ECO:0007669"/>
    <property type="project" value="TreeGrafter"/>
</dbReference>
<feature type="compositionally biased region" description="Acidic residues" evidence="5">
    <location>
        <begin position="151"/>
        <end position="175"/>
    </location>
</feature>
<dbReference type="EMBL" id="MCGR01000037">
    <property type="protein sequence ID" value="ORY75676.1"/>
    <property type="molecule type" value="Genomic_DNA"/>
</dbReference>
<dbReference type="InterPro" id="IPR029003">
    <property type="entry name" value="CENP-S/Mhf1"/>
</dbReference>
<proteinExistence type="inferred from homology"/>
<organism evidence="6 7">
    <name type="scientific">Leucosporidium creatinivorum</name>
    <dbReference type="NCBI Taxonomy" id="106004"/>
    <lineage>
        <taxon>Eukaryota</taxon>
        <taxon>Fungi</taxon>
        <taxon>Dikarya</taxon>
        <taxon>Basidiomycota</taxon>
        <taxon>Pucciniomycotina</taxon>
        <taxon>Microbotryomycetes</taxon>
        <taxon>Leucosporidiales</taxon>
        <taxon>Leucosporidium</taxon>
    </lineage>
</organism>
<feature type="compositionally biased region" description="Basic residues" evidence="5">
    <location>
        <begin position="111"/>
        <end position="122"/>
    </location>
</feature>
<comment type="caution">
    <text evidence="6">The sequence shown here is derived from an EMBL/GenBank/DDBJ whole genome shotgun (WGS) entry which is preliminary data.</text>
</comment>
<name>A0A1Y2EX15_9BASI</name>
<keyword evidence="4" id="KW-0234">DNA repair</keyword>
<dbReference type="InterPro" id="IPR009072">
    <property type="entry name" value="Histone-fold"/>
</dbReference>